<evidence type="ECO:0000313" key="2">
    <source>
        <dbReference type="Proteomes" id="UP000828390"/>
    </source>
</evidence>
<dbReference type="AlphaFoldDB" id="A0A9D4L855"/>
<reference evidence="1" key="1">
    <citation type="journal article" date="2019" name="bioRxiv">
        <title>The Genome of the Zebra Mussel, Dreissena polymorpha: A Resource for Invasive Species Research.</title>
        <authorList>
            <person name="McCartney M.A."/>
            <person name="Auch B."/>
            <person name="Kono T."/>
            <person name="Mallez S."/>
            <person name="Zhang Y."/>
            <person name="Obille A."/>
            <person name="Becker A."/>
            <person name="Abrahante J.E."/>
            <person name="Garbe J."/>
            <person name="Badalamenti J.P."/>
            <person name="Herman A."/>
            <person name="Mangelson H."/>
            <person name="Liachko I."/>
            <person name="Sullivan S."/>
            <person name="Sone E.D."/>
            <person name="Koren S."/>
            <person name="Silverstein K.A.T."/>
            <person name="Beckman K.B."/>
            <person name="Gohl D.M."/>
        </authorList>
    </citation>
    <scope>NUCLEOTIDE SEQUENCE</scope>
    <source>
        <strain evidence="1">Duluth1</strain>
        <tissue evidence="1">Whole animal</tissue>
    </source>
</reference>
<comment type="caution">
    <text evidence="1">The sequence shown here is derived from an EMBL/GenBank/DDBJ whole genome shotgun (WGS) entry which is preliminary data.</text>
</comment>
<proteinExistence type="predicted"/>
<accession>A0A9D4L855</accession>
<organism evidence="1 2">
    <name type="scientific">Dreissena polymorpha</name>
    <name type="common">Zebra mussel</name>
    <name type="synonym">Mytilus polymorpha</name>
    <dbReference type="NCBI Taxonomy" id="45954"/>
    <lineage>
        <taxon>Eukaryota</taxon>
        <taxon>Metazoa</taxon>
        <taxon>Spiralia</taxon>
        <taxon>Lophotrochozoa</taxon>
        <taxon>Mollusca</taxon>
        <taxon>Bivalvia</taxon>
        <taxon>Autobranchia</taxon>
        <taxon>Heteroconchia</taxon>
        <taxon>Euheterodonta</taxon>
        <taxon>Imparidentia</taxon>
        <taxon>Neoheterodontei</taxon>
        <taxon>Myida</taxon>
        <taxon>Dreissenoidea</taxon>
        <taxon>Dreissenidae</taxon>
        <taxon>Dreissena</taxon>
    </lineage>
</organism>
<reference evidence="1" key="2">
    <citation type="submission" date="2020-11" db="EMBL/GenBank/DDBJ databases">
        <authorList>
            <person name="McCartney M.A."/>
            <person name="Auch B."/>
            <person name="Kono T."/>
            <person name="Mallez S."/>
            <person name="Becker A."/>
            <person name="Gohl D.M."/>
            <person name="Silverstein K.A.T."/>
            <person name="Koren S."/>
            <person name="Bechman K.B."/>
            <person name="Herman A."/>
            <person name="Abrahante J.E."/>
            <person name="Garbe J."/>
        </authorList>
    </citation>
    <scope>NUCLEOTIDE SEQUENCE</scope>
    <source>
        <strain evidence="1">Duluth1</strain>
        <tissue evidence="1">Whole animal</tissue>
    </source>
</reference>
<sequence length="82" mass="9494">MDSKAVYRRVKARIGIYDVSIKIHRLYKGDYGIPLGPSYLHIKIQRATMREYDADNAIVGWRQGDSTMATMRLYDDDNAIVR</sequence>
<dbReference type="Proteomes" id="UP000828390">
    <property type="component" value="Unassembled WGS sequence"/>
</dbReference>
<keyword evidence="2" id="KW-1185">Reference proteome</keyword>
<protein>
    <submittedName>
        <fullName evidence="1">Uncharacterized protein</fullName>
    </submittedName>
</protein>
<name>A0A9D4L855_DREPO</name>
<gene>
    <name evidence="1" type="ORF">DPMN_094848</name>
</gene>
<dbReference type="EMBL" id="JAIWYP010000003">
    <property type="protein sequence ID" value="KAH3852342.1"/>
    <property type="molecule type" value="Genomic_DNA"/>
</dbReference>
<evidence type="ECO:0000313" key="1">
    <source>
        <dbReference type="EMBL" id="KAH3852342.1"/>
    </source>
</evidence>